<dbReference type="InParanoid" id="A0A158NQA6"/>
<dbReference type="eggNOG" id="ENOG502T95I">
    <property type="taxonomic scope" value="Eukaryota"/>
</dbReference>
<organism evidence="5 6">
    <name type="scientific">Atta cephalotes</name>
    <name type="common">Leafcutter ant</name>
    <dbReference type="NCBI Taxonomy" id="12957"/>
    <lineage>
        <taxon>Eukaryota</taxon>
        <taxon>Metazoa</taxon>
        <taxon>Ecdysozoa</taxon>
        <taxon>Arthropoda</taxon>
        <taxon>Hexapoda</taxon>
        <taxon>Insecta</taxon>
        <taxon>Pterygota</taxon>
        <taxon>Neoptera</taxon>
        <taxon>Endopterygota</taxon>
        <taxon>Hymenoptera</taxon>
        <taxon>Apocrita</taxon>
        <taxon>Aculeata</taxon>
        <taxon>Formicoidea</taxon>
        <taxon>Formicidae</taxon>
        <taxon>Myrmicinae</taxon>
        <taxon>Atta</taxon>
    </lineage>
</organism>
<feature type="signal peptide" evidence="3">
    <location>
        <begin position="1"/>
        <end position="25"/>
    </location>
</feature>
<dbReference type="InterPro" id="IPR045807">
    <property type="entry name" value="BAMBI_N"/>
</dbReference>
<accession>A0A158NQA6</accession>
<evidence type="ECO:0000256" key="2">
    <source>
        <dbReference type="SAM" id="Phobius"/>
    </source>
</evidence>
<keyword evidence="2" id="KW-0812">Transmembrane</keyword>
<sequence length="228" mass="24969">MMIAFGMLPRDVLTIAMMTTGLVVAVTSGAPTNSDTEDYEMLADKDAQSTDKDFSNAGEVRCYCNQPECVPQGYMCRGRSCFTKLPSNANALFSRAEHTAHSGCLDENLMNRQCPAGFLCCDQDLCNHVDSPAMRNRLNKTLRVLIDDQRPYLAPLHPNSRGNQAIDGWFPTATIVVAICGFIVLLMIASLAVRWLQPMPAQNANKFVPHRTSNNGPPLLGPPKVPLV</sequence>
<protein>
    <recommendedName>
        <fullName evidence="4">BMP and activin membrane-bound inhibitor N-terminal domain-containing protein</fullName>
    </recommendedName>
</protein>
<dbReference type="InterPro" id="IPR045860">
    <property type="entry name" value="Snake_toxin-like_sf"/>
</dbReference>
<dbReference type="STRING" id="12957.A0A158NQA6"/>
<keyword evidence="3" id="KW-0732">Signal</keyword>
<dbReference type="EMBL" id="ADTU01023006">
    <property type="status" value="NOT_ANNOTATED_CDS"/>
    <property type="molecule type" value="Genomic_DNA"/>
</dbReference>
<feature type="chain" id="PRO_5007629447" description="BMP and activin membrane-bound inhibitor N-terminal domain-containing protein" evidence="3">
    <location>
        <begin position="26"/>
        <end position="228"/>
    </location>
</feature>
<keyword evidence="6" id="KW-1185">Reference proteome</keyword>
<dbReference type="EnsemblMetazoa" id="XM_012204324.1">
    <property type="protein sequence ID" value="XP_012059714.1"/>
    <property type="gene ID" value="LOC105622915"/>
</dbReference>
<evidence type="ECO:0000256" key="3">
    <source>
        <dbReference type="SAM" id="SignalP"/>
    </source>
</evidence>
<dbReference type="KEGG" id="acep:105622915"/>
<keyword evidence="2" id="KW-0472">Membrane</keyword>
<dbReference type="CDD" id="cd23576">
    <property type="entry name" value="TFP_LU_ECD_BAMBI"/>
    <property type="match status" value="1"/>
</dbReference>
<dbReference type="EMBL" id="ADTU01023007">
    <property type="status" value="NOT_ANNOTATED_CDS"/>
    <property type="molecule type" value="Genomic_DNA"/>
</dbReference>
<dbReference type="Gene3D" id="2.10.60.10">
    <property type="entry name" value="CD59"/>
    <property type="match status" value="1"/>
</dbReference>
<dbReference type="AlphaFoldDB" id="A0A158NQA6"/>
<feature type="domain" description="BMP and activin membrane-bound inhibitor N-terminal" evidence="4">
    <location>
        <begin position="57"/>
        <end position="128"/>
    </location>
</feature>
<dbReference type="Pfam" id="PF06211">
    <property type="entry name" value="BAMBI"/>
    <property type="match status" value="1"/>
</dbReference>
<evidence type="ECO:0000259" key="4">
    <source>
        <dbReference type="Pfam" id="PF06211"/>
    </source>
</evidence>
<reference evidence="6" key="1">
    <citation type="journal article" date="2011" name="PLoS Genet.">
        <title>The genome sequence of the leaf-cutter ant Atta cephalotes reveals insights into its obligate symbiotic lifestyle.</title>
        <authorList>
            <person name="Suen G."/>
            <person name="Teiling C."/>
            <person name="Li L."/>
            <person name="Holt C."/>
            <person name="Abouheif E."/>
            <person name="Bornberg-Bauer E."/>
            <person name="Bouffard P."/>
            <person name="Caldera E.J."/>
            <person name="Cash E."/>
            <person name="Cavanaugh A."/>
            <person name="Denas O."/>
            <person name="Elhaik E."/>
            <person name="Fave M.J."/>
            <person name="Gadau J."/>
            <person name="Gibson J.D."/>
            <person name="Graur D."/>
            <person name="Grubbs K.J."/>
            <person name="Hagen D.E."/>
            <person name="Harkins T.T."/>
            <person name="Helmkampf M."/>
            <person name="Hu H."/>
            <person name="Johnson B.R."/>
            <person name="Kim J."/>
            <person name="Marsh S.E."/>
            <person name="Moeller J.A."/>
            <person name="Munoz-Torres M.C."/>
            <person name="Murphy M.C."/>
            <person name="Naughton M.C."/>
            <person name="Nigam S."/>
            <person name="Overson R."/>
            <person name="Rajakumar R."/>
            <person name="Reese J.T."/>
            <person name="Scott J.J."/>
            <person name="Smith C.R."/>
            <person name="Tao S."/>
            <person name="Tsutsui N.D."/>
            <person name="Viljakainen L."/>
            <person name="Wissler L."/>
            <person name="Yandell M.D."/>
            <person name="Zimmer F."/>
            <person name="Taylor J."/>
            <person name="Slater S.C."/>
            <person name="Clifton S.W."/>
            <person name="Warren W.C."/>
            <person name="Elsik C.G."/>
            <person name="Smith C.D."/>
            <person name="Weinstock G.M."/>
            <person name="Gerardo N.M."/>
            <person name="Currie C.R."/>
        </authorList>
    </citation>
    <scope>NUCLEOTIDE SEQUENCE [LARGE SCALE GENOMIC DNA]</scope>
</reference>
<proteinExistence type="predicted"/>
<keyword evidence="2" id="KW-1133">Transmembrane helix</keyword>
<feature type="compositionally biased region" description="Pro residues" evidence="1">
    <location>
        <begin position="219"/>
        <end position="228"/>
    </location>
</feature>
<dbReference type="OrthoDB" id="5914644at2759"/>
<feature type="transmembrane region" description="Helical" evidence="2">
    <location>
        <begin position="169"/>
        <end position="193"/>
    </location>
</feature>
<reference evidence="5" key="2">
    <citation type="submission" date="2016-04" db="UniProtKB">
        <authorList>
            <consortium name="EnsemblMetazoa"/>
        </authorList>
    </citation>
    <scope>IDENTIFICATION</scope>
</reference>
<gene>
    <name evidence="5" type="primary">105622915</name>
</gene>
<evidence type="ECO:0000313" key="5">
    <source>
        <dbReference type="EnsemblMetazoa" id="XP_012059714.1"/>
    </source>
</evidence>
<dbReference type="Proteomes" id="UP000005205">
    <property type="component" value="Unassembled WGS sequence"/>
</dbReference>
<name>A0A158NQA6_ATTCE</name>
<evidence type="ECO:0000313" key="6">
    <source>
        <dbReference type="Proteomes" id="UP000005205"/>
    </source>
</evidence>
<feature type="region of interest" description="Disordered" evidence="1">
    <location>
        <begin position="207"/>
        <end position="228"/>
    </location>
</feature>
<evidence type="ECO:0000256" key="1">
    <source>
        <dbReference type="SAM" id="MobiDB-lite"/>
    </source>
</evidence>
<dbReference type="EMBL" id="ADTU01023005">
    <property type="status" value="NOT_ANNOTATED_CDS"/>
    <property type="molecule type" value="Genomic_DNA"/>
</dbReference>